<evidence type="ECO:0000313" key="2">
    <source>
        <dbReference type="EMBL" id="GIX94777.1"/>
    </source>
</evidence>
<evidence type="ECO:0000256" key="1">
    <source>
        <dbReference type="SAM" id="MobiDB-lite"/>
    </source>
</evidence>
<name>A0AAV4PBY4_9ARAC</name>
<proteinExistence type="predicted"/>
<evidence type="ECO:0000313" key="3">
    <source>
        <dbReference type="Proteomes" id="UP001054837"/>
    </source>
</evidence>
<accession>A0AAV4PBY4</accession>
<sequence>MHRKWVVSSRLNRRFGMHFFGGRGGRPFFEVRSEGWFHGKVYAALPLLLAAFNEELQKREAHGVFCTLLVRKRGWQEAHTPKPHLKPVGINKVSQAPQPG</sequence>
<reference evidence="2 3" key="1">
    <citation type="submission" date="2021-06" db="EMBL/GenBank/DDBJ databases">
        <title>Caerostris darwini draft genome.</title>
        <authorList>
            <person name="Kono N."/>
            <person name="Arakawa K."/>
        </authorList>
    </citation>
    <scope>NUCLEOTIDE SEQUENCE [LARGE SCALE GENOMIC DNA]</scope>
</reference>
<gene>
    <name evidence="2" type="ORF">CDAR_211711</name>
</gene>
<keyword evidence="3" id="KW-1185">Reference proteome</keyword>
<feature type="region of interest" description="Disordered" evidence="1">
    <location>
        <begin position="79"/>
        <end position="100"/>
    </location>
</feature>
<organism evidence="2 3">
    <name type="scientific">Caerostris darwini</name>
    <dbReference type="NCBI Taxonomy" id="1538125"/>
    <lineage>
        <taxon>Eukaryota</taxon>
        <taxon>Metazoa</taxon>
        <taxon>Ecdysozoa</taxon>
        <taxon>Arthropoda</taxon>
        <taxon>Chelicerata</taxon>
        <taxon>Arachnida</taxon>
        <taxon>Araneae</taxon>
        <taxon>Araneomorphae</taxon>
        <taxon>Entelegynae</taxon>
        <taxon>Araneoidea</taxon>
        <taxon>Araneidae</taxon>
        <taxon>Caerostris</taxon>
    </lineage>
</organism>
<comment type="caution">
    <text evidence="2">The sequence shown here is derived from an EMBL/GenBank/DDBJ whole genome shotgun (WGS) entry which is preliminary data.</text>
</comment>
<dbReference type="Proteomes" id="UP001054837">
    <property type="component" value="Unassembled WGS sequence"/>
</dbReference>
<dbReference type="AlphaFoldDB" id="A0AAV4PBY4"/>
<protein>
    <submittedName>
        <fullName evidence="2">Uncharacterized protein</fullName>
    </submittedName>
</protein>
<dbReference type="EMBL" id="BPLQ01002657">
    <property type="protein sequence ID" value="GIX94777.1"/>
    <property type="molecule type" value="Genomic_DNA"/>
</dbReference>